<evidence type="ECO:0000313" key="5">
    <source>
        <dbReference type="Proteomes" id="UP000694892"/>
    </source>
</evidence>
<dbReference type="InterPro" id="IPR051293">
    <property type="entry name" value="MTUS1/CCDC69"/>
</dbReference>
<dbReference type="EMBL" id="CM004468">
    <property type="protein sequence ID" value="OCT96061.1"/>
    <property type="molecule type" value="Genomic_DNA"/>
</dbReference>
<evidence type="ECO:0000313" key="4">
    <source>
        <dbReference type="EMBL" id="OCT96061.1"/>
    </source>
</evidence>
<evidence type="ECO:0000256" key="3">
    <source>
        <dbReference type="SAM" id="MobiDB-lite"/>
    </source>
</evidence>
<dbReference type="OMA" id="RSEMEEC"/>
<protein>
    <recommendedName>
        <fullName evidence="6">Microtubule associated scaffold protein 2</fullName>
    </recommendedName>
</protein>
<dbReference type="GO" id="GO:0008017">
    <property type="term" value="F:microtubule binding"/>
    <property type="evidence" value="ECO:0007669"/>
    <property type="project" value="TreeGrafter"/>
</dbReference>
<dbReference type="GO" id="GO:0005737">
    <property type="term" value="C:cytoplasm"/>
    <property type="evidence" value="ECO:0007669"/>
    <property type="project" value="TreeGrafter"/>
</dbReference>
<evidence type="ECO:0000256" key="2">
    <source>
        <dbReference type="SAM" id="Coils"/>
    </source>
</evidence>
<organism evidence="4 5">
    <name type="scientific">Xenopus laevis</name>
    <name type="common">African clawed frog</name>
    <dbReference type="NCBI Taxonomy" id="8355"/>
    <lineage>
        <taxon>Eukaryota</taxon>
        <taxon>Metazoa</taxon>
        <taxon>Chordata</taxon>
        <taxon>Craniata</taxon>
        <taxon>Vertebrata</taxon>
        <taxon>Euteleostomi</taxon>
        <taxon>Amphibia</taxon>
        <taxon>Batrachia</taxon>
        <taxon>Anura</taxon>
        <taxon>Pipoidea</taxon>
        <taxon>Pipidae</taxon>
        <taxon>Xenopodinae</taxon>
        <taxon>Xenopus</taxon>
        <taxon>Xenopus</taxon>
    </lineage>
</organism>
<gene>
    <name evidence="4" type="ORF">XELAEV_18013743mg</name>
</gene>
<feature type="compositionally biased region" description="Polar residues" evidence="3">
    <location>
        <begin position="326"/>
        <end position="346"/>
    </location>
</feature>
<dbReference type="Proteomes" id="UP000694892">
    <property type="component" value="Chromosome 2L"/>
</dbReference>
<proteinExistence type="predicted"/>
<dbReference type="GO" id="GO:0005634">
    <property type="term" value="C:nucleus"/>
    <property type="evidence" value="ECO:0007669"/>
    <property type="project" value="TreeGrafter"/>
</dbReference>
<dbReference type="PANTHER" id="PTHR24200">
    <property type="entry name" value="TOUCAN, ISOFORM A"/>
    <property type="match status" value="1"/>
</dbReference>
<reference evidence="5" key="1">
    <citation type="journal article" date="2016" name="Nature">
        <title>Genome evolution in the allotetraploid frog Xenopus laevis.</title>
        <authorList>
            <person name="Session A.M."/>
            <person name="Uno Y."/>
            <person name="Kwon T."/>
            <person name="Chapman J.A."/>
            <person name="Toyoda A."/>
            <person name="Takahashi S."/>
            <person name="Fukui A."/>
            <person name="Hikosaka A."/>
            <person name="Suzuki A."/>
            <person name="Kondo M."/>
            <person name="van Heeringen S.J."/>
            <person name="Quigley I."/>
            <person name="Heinz S."/>
            <person name="Ogino H."/>
            <person name="Ochi H."/>
            <person name="Hellsten U."/>
            <person name="Lyons J.B."/>
            <person name="Simakov O."/>
            <person name="Putnam N."/>
            <person name="Stites J."/>
            <person name="Kuroki Y."/>
            <person name="Tanaka T."/>
            <person name="Michiue T."/>
            <person name="Watanabe M."/>
            <person name="Bogdanovic O."/>
            <person name="Lister R."/>
            <person name="Georgiou G."/>
            <person name="Paranjpe S.S."/>
            <person name="van Kruijsbergen I."/>
            <person name="Shu S."/>
            <person name="Carlson J."/>
            <person name="Kinoshita T."/>
            <person name="Ohta Y."/>
            <person name="Mawaribuchi S."/>
            <person name="Jenkins J."/>
            <person name="Grimwood J."/>
            <person name="Schmutz J."/>
            <person name="Mitros T."/>
            <person name="Mozaffari S.V."/>
            <person name="Suzuki Y."/>
            <person name="Haramoto Y."/>
            <person name="Yamamoto T.S."/>
            <person name="Takagi C."/>
            <person name="Heald R."/>
            <person name="Miller K."/>
            <person name="Haudenschild C."/>
            <person name="Kitzman J."/>
            <person name="Nakayama T."/>
            <person name="Izutsu Y."/>
            <person name="Robert J."/>
            <person name="Fortriede J."/>
            <person name="Burns K."/>
            <person name="Lotay V."/>
            <person name="Karimi K."/>
            <person name="Yasuoka Y."/>
            <person name="Dichmann D.S."/>
            <person name="Flajnik M.F."/>
            <person name="Houston D.W."/>
            <person name="Shendure J."/>
            <person name="DuPasquier L."/>
            <person name="Vize P.D."/>
            <person name="Zorn A.M."/>
            <person name="Ito M."/>
            <person name="Marcotte E.M."/>
            <person name="Wallingford J.B."/>
            <person name="Ito Y."/>
            <person name="Asashima M."/>
            <person name="Ueno N."/>
            <person name="Matsuda Y."/>
            <person name="Veenstra G.J."/>
            <person name="Fujiyama A."/>
            <person name="Harland R.M."/>
            <person name="Taira M."/>
            <person name="Rokhsar D.S."/>
        </authorList>
    </citation>
    <scope>NUCLEOTIDE SEQUENCE [LARGE SCALE GENOMIC DNA]</scope>
    <source>
        <strain evidence="5">J</strain>
    </source>
</reference>
<keyword evidence="1 2" id="KW-0175">Coiled coil</keyword>
<sequence>MGQCCCKRCVCSPCLDKTNENGLIKEKQLLVELSTIRDEVVFNITRCEKLQKEKEELEMRFDNEVRKLEHEQEEEIQGLKERLELQYNEEAKRLQKEQNVQLERVRSQHLEQIEDMAATHEGSLSQIKQNYTAAIQAIRDEHENRIHEVKQNHELEKKTLEDNFEKLQLSLQDQVDTLTFQNNTLRDRAKRFEEALMRNTNEQFEIALAPYRHLDEDLNSVKQVLEIKNQLIHQQERRIMELEKLAEINVLLEEKVQVLQQQNEDMKARIAQNVVVTRQLSVENANLHESVEKESKEKKRLSCTNEELVWKLQSTQSMSPIKLPSSPINRSVSGSLSPSKANMSPR</sequence>
<evidence type="ECO:0000256" key="1">
    <source>
        <dbReference type="ARBA" id="ARBA00023054"/>
    </source>
</evidence>
<feature type="coiled-coil region" evidence="2">
    <location>
        <begin position="47"/>
        <end position="269"/>
    </location>
</feature>
<feature type="region of interest" description="Disordered" evidence="3">
    <location>
        <begin position="316"/>
        <end position="346"/>
    </location>
</feature>
<evidence type="ECO:0008006" key="6">
    <source>
        <dbReference type="Google" id="ProtNLM"/>
    </source>
</evidence>
<dbReference type="AlphaFoldDB" id="A0A974HZW6"/>
<accession>A0A974HZW6</accession>
<dbReference type="PANTHER" id="PTHR24200:SF14">
    <property type="entry name" value="MICROTUBULE-ASSOCIATED TUMOR SUPPRESSOR CANDIDATE 2"/>
    <property type="match status" value="1"/>
</dbReference>
<name>A0A974HZW6_XENLA</name>